<dbReference type="Proteomes" id="UP000268162">
    <property type="component" value="Unassembled WGS sequence"/>
</dbReference>
<organism evidence="2 3">
    <name type="scientific">Dimargaris cristalligena</name>
    <dbReference type="NCBI Taxonomy" id="215637"/>
    <lineage>
        <taxon>Eukaryota</taxon>
        <taxon>Fungi</taxon>
        <taxon>Fungi incertae sedis</taxon>
        <taxon>Zoopagomycota</taxon>
        <taxon>Kickxellomycotina</taxon>
        <taxon>Dimargaritomycetes</taxon>
        <taxon>Dimargaritales</taxon>
        <taxon>Dimargaritaceae</taxon>
        <taxon>Dimargaris</taxon>
    </lineage>
</organism>
<dbReference type="AlphaFoldDB" id="A0A4P9ZJN7"/>
<name>A0A4P9ZJN7_9FUNG</name>
<dbReference type="EMBL" id="ML004088">
    <property type="protein sequence ID" value="RKP33283.1"/>
    <property type="molecule type" value="Genomic_DNA"/>
</dbReference>
<protein>
    <submittedName>
        <fullName evidence="2">Uncharacterized protein</fullName>
    </submittedName>
</protein>
<evidence type="ECO:0000256" key="1">
    <source>
        <dbReference type="SAM" id="MobiDB-lite"/>
    </source>
</evidence>
<keyword evidence="3" id="KW-1185">Reference proteome</keyword>
<proteinExistence type="predicted"/>
<evidence type="ECO:0000313" key="3">
    <source>
        <dbReference type="Proteomes" id="UP000268162"/>
    </source>
</evidence>
<feature type="region of interest" description="Disordered" evidence="1">
    <location>
        <begin position="190"/>
        <end position="213"/>
    </location>
</feature>
<evidence type="ECO:0000313" key="2">
    <source>
        <dbReference type="EMBL" id="RKP33283.1"/>
    </source>
</evidence>
<gene>
    <name evidence="2" type="ORF">BJ085DRAFT_29500</name>
</gene>
<accession>A0A4P9ZJN7</accession>
<dbReference type="OrthoDB" id="2278238at2759"/>
<reference evidence="3" key="1">
    <citation type="journal article" date="2018" name="Nat. Microbiol.">
        <title>Leveraging single-cell genomics to expand the fungal tree of life.</title>
        <authorList>
            <person name="Ahrendt S.R."/>
            <person name="Quandt C.A."/>
            <person name="Ciobanu D."/>
            <person name="Clum A."/>
            <person name="Salamov A."/>
            <person name="Andreopoulos B."/>
            <person name="Cheng J.F."/>
            <person name="Woyke T."/>
            <person name="Pelin A."/>
            <person name="Henrissat B."/>
            <person name="Reynolds N.K."/>
            <person name="Benny G.L."/>
            <person name="Smith M.E."/>
            <person name="James T.Y."/>
            <person name="Grigoriev I.V."/>
        </authorList>
    </citation>
    <scope>NUCLEOTIDE SEQUENCE [LARGE SCALE GENOMIC DNA]</scope>
    <source>
        <strain evidence="3">RSA 468</strain>
    </source>
</reference>
<sequence length="213" mass="23124">MTAELDCSACSGCGPRNPSSDFSQSSQLVAAVDVLLAEGDRVYVNGQQEWPSLPVTAANQTTLGNEHHLATPVHAWVDEICQKLADAHYSSYMALTQLAHAVMKQPGSAITASDPSEVNPSGWPAFRLLIKQCTRLRLTGPLLAWAMDYVKYDPDRFIELVTQCDPTMVEHVNGQAELYELVNGLPLGQCGRIRPRTKPPPAKDQGLPGTNAK</sequence>